<dbReference type="InterPro" id="IPR008794">
    <property type="entry name" value="Pro_racemase_fam"/>
</dbReference>
<keyword evidence="4" id="KW-0456">Lyase</keyword>
<evidence type="ECO:0000256" key="3">
    <source>
        <dbReference type="ARBA" id="ARBA00013105"/>
    </source>
</evidence>
<evidence type="ECO:0000313" key="4">
    <source>
        <dbReference type="EMBL" id="CAG2203471.1"/>
    </source>
</evidence>
<dbReference type="Proteomes" id="UP000683360">
    <property type="component" value="Unassembled WGS sequence"/>
</dbReference>
<comment type="caution">
    <text evidence="4">The sequence shown here is derived from an EMBL/GenBank/DDBJ whole genome shotgun (WGS) entry which is preliminary data.</text>
</comment>
<dbReference type="PANTHER" id="PTHR33442">
    <property type="entry name" value="TRANS-3-HYDROXY-L-PROLINE DEHYDRATASE"/>
    <property type="match status" value="1"/>
</dbReference>
<dbReference type="OrthoDB" id="6409228at2759"/>
<protein>
    <recommendedName>
        <fullName evidence="3">trans-L-3-hydroxyproline dehydratase</fullName>
        <ecNumber evidence="3">4.2.1.77</ecNumber>
    </recommendedName>
</protein>
<sequence>MCVCLIVIVDNRVIVCESGTMAEFVTTEMHTGGEPLRIIEKGYPDIPGATILEKIQTMKKTMEDKRKLLMFEPRGHFDMYGVLLVPPDIPSADVGAIFMHNQGYSTMCGHAMLALGRYIVDKGIVKNPTIPDTKVNIQCPCGLVESYVKYDGKKTGAVRFFSVPAFLFAKDVSVGVPGYGKITVDISYGGAFYALVALSQYNMDRTATIQKIRDAAGATTDTLKKQLKLTHPESEDLAFLYGTIVTDGKDQYSEDVSWNVCVFAEREVDRSPCGSGVTARIAQQYTRNLIKIGQTRTFEGPTSSRFTAKPVNEVTYGDYSSVIVEVSGNGYYTGTSKFTLEEEDTIGRGFLLS</sequence>
<organism evidence="4 5">
    <name type="scientific">Mytilus edulis</name>
    <name type="common">Blue mussel</name>
    <dbReference type="NCBI Taxonomy" id="6550"/>
    <lineage>
        <taxon>Eukaryota</taxon>
        <taxon>Metazoa</taxon>
        <taxon>Spiralia</taxon>
        <taxon>Lophotrochozoa</taxon>
        <taxon>Mollusca</taxon>
        <taxon>Bivalvia</taxon>
        <taxon>Autobranchia</taxon>
        <taxon>Pteriomorphia</taxon>
        <taxon>Mytilida</taxon>
        <taxon>Mytiloidea</taxon>
        <taxon>Mytilidae</taxon>
        <taxon>Mytilinae</taxon>
        <taxon>Mytilus</taxon>
    </lineage>
</organism>
<dbReference type="AlphaFoldDB" id="A0A8S3R8Y1"/>
<name>A0A8S3R8Y1_MYTED</name>
<dbReference type="SUPFAM" id="SSF54506">
    <property type="entry name" value="Diaminopimelate epimerase-like"/>
    <property type="match status" value="1"/>
</dbReference>
<dbReference type="PANTHER" id="PTHR33442:SF1">
    <property type="entry name" value="TRANS-3-HYDROXY-L-PROLINE DEHYDRATASE"/>
    <property type="match status" value="1"/>
</dbReference>
<dbReference type="SFLD" id="SFLDS00028">
    <property type="entry name" value="Proline_Racemase"/>
    <property type="match status" value="1"/>
</dbReference>
<proteinExistence type="inferred from homology"/>
<keyword evidence="5" id="KW-1185">Reference proteome</keyword>
<dbReference type="GO" id="GO:0050346">
    <property type="term" value="F:trans-L-3-hydroxyproline dehydratase activity"/>
    <property type="evidence" value="ECO:0007669"/>
    <property type="project" value="UniProtKB-EC"/>
</dbReference>
<comment type="catalytic activity">
    <reaction evidence="1">
        <text>trans-3-hydroxy-L-proline = 1-pyrroline-2-carboxylate + H2O</text>
        <dbReference type="Rhea" id="RHEA:10320"/>
        <dbReference type="ChEBI" id="CHEBI:15377"/>
        <dbReference type="ChEBI" id="CHEBI:39785"/>
        <dbReference type="ChEBI" id="CHEBI:57938"/>
        <dbReference type="EC" id="4.2.1.77"/>
    </reaction>
</comment>
<comment type="similarity">
    <text evidence="2">Belongs to the proline racemase family.</text>
</comment>
<dbReference type="EMBL" id="CAJPWZ010000921">
    <property type="protein sequence ID" value="CAG2203471.1"/>
    <property type="molecule type" value="Genomic_DNA"/>
</dbReference>
<evidence type="ECO:0000256" key="1">
    <source>
        <dbReference type="ARBA" id="ARBA00001148"/>
    </source>
</evidence>
<evidence type="ECO:0000313" key="5">
    <source>
        <dbReference type="Proteomes" id="UP000683360"/>
    </source>
</evidence>
<dbReference type="EC" id="4.2.1.77" evidence="3"/>
<dbReference type="PIRSF" id="PIRSF029792">
    <property type="entry name" value="Pro_racemase"/>
    <property type="match status" value="1"/>
</dbReference>
<dbReference type="FunFam" id="3.10.310.10:FF:000003">
    <property type="entry name" value="Proline racemase"/>
    <property type="match status" value="1"/>
</dbReference>
<dbReference type="Pfam" id="PF05544">
    <property type="entry name" value="Pro_racemase"/>
    <property type="match status" value="1"/>
</dbReference>
<gene>
    <name evidence="4" type="ORF">MEDL_18008</name>
</gene>
<accession>A0A8S3R8Y1</accession>
<dbReference type="Gene3D" id="3.10.310.10">
    <property type="entry name" value="Diaminopimelate Epimerase, Chain A, domain 1"/>
    <property type="match status" value="2"/>
</dbReference>
<reference evidence="4" key="1">
    <citation type="submission" date="2021-03" db="EMBL/GenBank/DDBJ databases">
        <authorList>
            <person name="Bekaert M."/>
        </authorList>
    </citation>
    <scope>NUCLEOTIDE SEQUENCE</scope>
</reference>
<evidence type="ECO:0000256" key="2">
    <source>
        <dbReference type="ARBA" id="ARBA00007529"/>
    </source>
</evidence>